<reference evidence="4 5" key="1">
    <citation type="journal article" date="2017" name="Gigascience">
        <title>Genome sequence of the small brown planthopper, Laodelphax striatellus.</title>
        <authorList>
            <person name="Zhu J."/>
            <person name="Jiang F."/>
            <person name="Wang X."/>
            <person name="Yang P."/>
            <person name="Bao Y."/>
            <person name="Zhao W."/>
            <person name="Wang W."/>
            <person name="Lu H."/>
            <person name="Wang Q."/>
            <person name="Cui N."/>
            <person name="Li J."/>
            <person name="Chen X."/>
            <person name="Luo L."/>
            <person name="Yu J."/>
            <person name="Kang L."/>
            <person name="Cui F."/>
        </authorList>
    </citation>
    <scope>NUCLEOTIDE SEQUENCE [LARGE SCALE GENOMIC DNA]</scope>
    <source>
        <strain evidence="4">Lst14</strain>
    </source>
</reference>
<comment type="caution">
    <text evidence="4">The sequence shown here is derived from an EMBL/GenBank/DDBJ whole genome shotgun (WGS) entry which is preliminary data.</text>
</comment>
<evidence type="ECO:0000259" key="3">
    <source>
        <dbReference type="SMART" id="SM01052"/>
    </source>
</evidence>
<evidence type="ECO:0000313" key="4">
    <source>
        <dbReference type="EMBL" id="RZF49062.1"/>
    </source>
</evidence>
<dbReference type="SMR" id="A0A482XSS8"/>
<keyword evidence="1" id="KW-0175">Coiled coil</keyword>
<name>A0A482XSS8_LAOST</name>
<dbReference type="InterPro" id="IPR000938">
    <property type="entry name" value="CAP-Gly_domain"/>
</dbReference>
<dbReference type="InParanoid" id="A0A482XSS8"/>
<dbReference type="SUPFAM" id="SSF74924">
    <property type="entry name" value="Cap-Gly domain"/>
    <property type="match status" value="1"/>
</dbReference>
<dbReference type="STRING" id="195883.A0A482XSS8"/>
<dbReference type="PANTHER" id="PTHR18916">
    <property type="entry name" value="DYNACTIN 1-RELATED MICROTUBULE-BINDING"/>
    <property type="match status" value="1"/>
</dbReference>
<proteinExistence type="predicted"/>
<dbReference type="Pfam" id="PF01302">
    <property type="entry name" value="CAP_GLY"/>
    <property type="match status" value="1"/>
</dbReference>
<feature type="domain" description="CAP-Gly" evidence="3">
    <location>
        <begin position="46"/>
        <end position="124"/>
    </location>
</feature>
<dbReference type="EMBL" id="QKKF02000381">
    <property type="protein sequence ID" value="RZF49062.1"/>
    <property type="molecule type" value="Genomic_DNA"/>
</dbReference>
<evidence type="ECO:0000256" key="2">
    <source>
        <dbReference type="SAM" id="MobiDB-lite"/>
    </source>
</evidence>
<feature type="coiled-coil region" evidence="1">
    <location>
        <begin position="197"/>
        <end position="242"/>
    </location>
</feature>
<feature type="region of interest" description="Disordered" evidence="2">
    <location>
        <begin position="133"/>
        <end position="153"/>
    </location>
</feature>
<dbReference type="Gene3D" id="2.30.30.190">
    <property type="entry name" value="CAP Gly-rich-like domain"/>
    <property type="match status" value="1"/>
</dbReference>
<organism evidence="4 5">
    <name type="scientific">Laodelphax striatellus</name>
    <name type="common">Small brown planthopper</name>
    <name type="synonym">Delphax striatella</name>
    <dbReference type="NCBI Taxonomy" id="195883"/>
    <lineage>
        <taxon>Eukaryota</taxon>
        <taxon>Metazoa</taxon>
        <taxon>Ecdysozoa</taxon>
        <taxon>Arthropoda</taxon>
        <taxon>Hexapoda</taxon>
        <taxon>Insecta</taxon>
        <taxon>Pterygota</taxon>
        <taxon>Neoptera</taxon>
        <taxon>Paraneoptera</taxon>
        <taxon>Hemiptera</taxon>
        <taxon>Auchenorrhyncha</taxon>
        <taxon>Fulgoroidea</taxon>
        <taxon>Delphacidae</taxon>
        <taxon>Criomorphinae</taxon>
        <taxon>Laodelphax</taxon>
    </lineage>
</organism>
<dbReference type="Proteomes" id="UP000291343">
    <property type="component" value="Unassembled WGS sequence"/>
</dbReference>
<dbReference type="SMART" id="SM01052">
    <property type="entry name" value="CAP_GLY"/>
    <property type="match status" value="1"/>
</dbReference>
<dbReference type="InterPro" id="IPR036859">
    <property type="entry name" value="CAP-Gly_dom_sf"/>
</dbReference>
<sequence length="269" mass="29560">MLSLPLALIEGSDSLWADLRRLSEAGVRRGSDSSIVLTEDTDSFIIGEHVWVGGTKPGQIAYIGETQFAPGDWAGIVLDDPIDFEQKSLRYQDIPEITLCKYWSHRYFDCLPNFGLFAPLHKVSKSPSGGRKSVSSAAGCVMHPAGKKHGSRESLNSIATNASSVKSSASRVRLGVTSLSRAGPNLTSTPLRPTTAQDEAAARLQDVQLQLEEAQREKRQLLTQLDDERRRVEDAQFRYEEETIAKAELQVLAIQLTTQSNSIPVHLAM</sequence>
<keyword evidence="5" id="KW-1185">Reference proteome</keyword>
<accession>A0A482XSS8</accession>
<protein>
    <recommendedName>
        <fullName evidence="3">CAP-Gly domain-containing protein</fullName>
    </recommendedName>
</protein>
<dbReference type="OrthoDB" id="5412539at2759"/>
<evidence type="ECO:0000313" key="5">
    <source>
        <dbReference type="Proteomes" id="UP000291343"/>
    </source>
</evidence>
<dbReference type="AlphaFoldDB" id="A0A482XSS8"/>
<evidence type="ECO:0000256" key="1">
    <source>
        <dbReference type="SAM" id="Coils"/>
    </source>
</evidence>
<gene>
    <name evidence="4" type="ORF">LSTR_LSTR012786</name>
</gene>